<keyword evidence="10" id="KW-1185">Reference proteome</keyword>
<dbReference type="AlphaFoldDB" id="A0A420ENW4"/>
<keyword evidence="4 8" id="KW-0812">Transmembrane</keyword>
<accession>A0A420ENW4</accession>
<evidence type="ECO:0000256" key="2">
    <source>
        <dbReference type="ARBA" id="ARBA00008806"/>
    </source>
</evidence>
<feature type="transmembrane region" description="Helical" evidence="8">
    <location>
        <begin position="71"/>
        <end position="96"/>
    </location>
</feature>
<dbReference type="Proteomes" id="UP000284395">
    <property type="component" value="Unassembled WGS sequence"/>
</dbReference>
<gene>
    <name evidence="9" type="ORF">D6851_03790</name>
</gene>
<evidence type="ECO:0000256" key="7">
    <source>
        <dbReference type="SAM" id="MobiDB-lite"/>
    </source>
</evidence>
<reference evidence="9 10" key="1">
    <citation type="submission" date="2018-09" db="EMBL/GenBank/DDBJ databases">
        <title>Altererythrobacter spongiae sp. nov., isolated from a marine sponge.</title>
        <authorList>
            <person name="Zhuang L."/>
            <person name="Luo L."/>
        </authorList>
    </citation>
    <scope>NUCLEOTIDE SEQUENCE [LARGE SCALE GENOMIC DNA]</scope>
    <source>
        <strain evidence="9 10">HN-Y73</strain>
    </source>
</reference>
<dbReference type="OrthoDB" id="9759295at2"/>
<dbReference type="PANTHER" id="PTHR37937:SF1">
    <property type="entry name" value="CONJUGATIVE TRANSFER: DNA TRANSPORT"/>
    <property type="match status" value="1"/>
</dbReference>
<protein>
    <submittedName>
        <fullName evidence="9">Conjugal transfer protein TraG</fullName>
    </submittedName>
</protein>
<dbReference type="Pfam" id="PF02534">
    <property type="entry name" value="T4SS-DNA_transf"/>
    <property type="match status" value="1"/>
</dbReference>
<evidence type="ECO:0000256" key="3">
    <source>
        <dbReference type="ARBA" id="ARBA00022475"/>
    </source>
</evidence>
<name>A0A420ENW4_9SPHN</name>
<dbReference type="EMBL" id="RAPF01000002">
    <property type="protein sequence ID" value="RKF22368.1"/>
    <property type="molecule type" value="Genomic_DNA"/>
</dbReference>
<feature type="compositionally biased region" description="Basic and acidic residues" evidence="7">
    <location>
        <begin position="608"/>
        <end position="617"/>
    </location>
</feature>
<dbReference type="NCBIfam" id="NF010450">
    <property type="entry name" value="PRK13876.1"/>
    <property type="match status" value="1"/>
</dbReference>
<keyword evidence="5 8" id="KW-1133">Transmembrane helix</keyword>
<evidence type="ECO:0000256" key="4">
    <source>
        <dbReference type="ARBA" id="ARBA00022692"/>
    </source>
</evidence>
<dbReference type="CDD" id="cd01127">
    <property type="entry name" value="TrwB_TraG_TraD_VirD4"/>
    <property type="match status" value="1"/>
</dbReference>
<dbReference type="SUPFAM" id="SSF52540">
    <property type="entry name" value="P-loop containing nucleoside triphosphate hydrolases"/>
    <property type="match status" value="1"/>
</dbReference>
<evidence type="ECO:0000256" key="1">
    <source>
        <dbReference type="ARBA" id="ARBA00004651"/>
    </source>
</evidence>
<dbReference type="GO" id="GO:0005886">
    <property type="term" value="C:plasma membrane"/>
    <property type="evidence" value="ECO:0007669"/>
    <property type="project" value="UniProtKB-SubCell"/>
</dbReference>
<comment type="caution">
    <text evidence="9">The sequence shown here is derived from an EMBL/GenBank/DDBJ whole genome shotgun (WGS) entry which is preliminary data.</text>
</comment>
<evidence type="ECO:0000313" key="10">
    <source>
        <dbReference type="Proteomes" id="UP000284395"/>
    </source>
</evidence>
<dbReference type="InterPro" id="IPR027417">
    <property type="entry name" value="P-loop_NTPase"/>
</dbReference>
<dbReference type="Gene3D" id="3.40.50.300">
    <property type="entry name" value="P-loop containing nucleotide triphosphate hydrolases"/>
    <property type="match status" value="1"/>
</dbReference>
<sequence length="670" mass="73608">MSATKILWGQIAAVLSVVLLGIWFATQWTAAALGYQPQLGEPWFMLGDYPVYPPPALFWWWFFFEAYAPDIFATGGMIAASGGFAGIAVAIAMSVWRARELKNAQTFGSARWADESEIRAAGLLGPDGVVLGEFAKNYLRHDGPEHVLCFAPTRSGKGVGLVVPSLLTWPGSCVVHDIKGENWTLTAGFRAGFGRVLLFDPTNADSAPYNPLLEVRRGEWEVRDVQNIADVLVDPEGSLERRNHWEKTSHALLVGAILHVLYAEPDKTLAGVANFLSDPRRSIEATLAAMMATPHLGDRGVHPVVASAARELLNKSENERSGVLSTAMSFLGLYRDPVVAAVTGRSTWRITDLVDAPWPVTLYLVIPPSDISRTKPLIRLILNQIGRRLTETLDPSANRHRVLLMLDEFPALGRLDFFESSLAFMAGYGVRSFLIAQSLNQIEKAYGLNNSILDNCHVRVSFATNDERTAKRVSDALGTATEMRAMKNYAGHRLSPWLGHLMVSRQETARQLLTPGEIMQLPRADEIVMVAGVQPIRAKKARYFKDRRLRERVLAPPDPKTLVEPGDTPDDWTGLEPVAAGKPGRGPGGEGKNVPTKATATDPANSGIRREPELPEHEDIEPCSGVPQGEFDFPDEDGGAEDAERNRRLADRMRYVARQASLDPMDGIDL</sequence>
<dbReference type="PANTHER" id="PTHR37937">
    <property type="entry name" value="CONJUGATIVE TRANSFER: DNA TRANSPORT"/>
    <property type="match status" value="1"/>
</dbReference>
<evidence type="ECO:0000256" key="5">
    <source>
        <dbReference type="ARBA" id="ARBA00022989"/>
    </source>
</evidence>
<organism evidence="9 10">
    <name type="scientific">Altericroceibacterium spongiae</name>
    <dbReference type="NCBI Taxonomy" id="2320269"/>
    <lineage>
        <taxon>Bacteria</taxon>
        <taxon>Pseudomonadati</taxon>
        <taxon>Pseudomonadota</taxon>
        <taxon>Alphaproteobacteria</taxon>
        <taxon>Sphingomonadales</taxon>
        <taxon>Erythrobacteraceae</taxon>
        <taxon>Altericroceibacterium</taxon>
    </lineage>
</organism>
<dbReference type="RefSeq" id="WP_120323567.1">
    <property type="nucleotide sequence ID" value="NZ_RAPF01000002.1"/>
</dbReference>
<feature type="compositionally biased region" description="Acidic residues" evidence="7">
    <location>
        <begin position="632"/>
        <end position="641"/>
    </location>
</feature>
<comment type="subcellular location">
    <subcellularLocation>
        <location evidence="1">Cell membrane</location>
        <topology evidence="1">Multi-pass membrane protein</topology>
    </subcellularLocation>
</comment>
<evidence type="ECO:0000256" key="8">
    <source>
        <dbReference type="SAM" id="Phobius"/>
    </source>
</evidence>
<feature type="region of interest" description="Disordered" evidence="7">
    <location>
        <begin position="555"/>
        <end position="646"/>
    </location>
</feature>
<dbReference type="InterPro" id="IPR051539">
    <property type="entry name" value="T4SS-coupling_protein"/>
</dbReference>
<dbReference type="InterPro" id="IPR003688">
    <property type="entry name" value="TraG/VirD4"/>
</dbReference>
<comment type="similarity">
    <text evidence="2">Belongs to the VirD4/TraG family.</text>
</comment>
<keyword evidence="6 8" id="KW-0472">Membrane</keyword>
<keyword evidence="3" id="KW-1003">Cell membrane</keyword>
<evidence type="ECO:0000256" key="6">
    <source>
        <dbReference type="ARBA" id="ARBA00023136"/>
    </source>
</evidence>
<evidence type="ECO:0000313" key="9">
    <source>
        <dbReference type="EMBL" id="RKF22368.1"/>
    </source>
</evidence>
<proteinExistence type="inferred from homology"/>